<feature type="transmembrane region" description="Helical" evidence="5">
    <location>
        <begin position="223"/>
        <end position="243"/>
    </location>
</feature>
<dbReference type="Pfam" id="PF02535">
    <property type="entry name" value="Zip"/>
    <property type="match status" value="2"/>
</dbReference>
<dbReference type="EMBL" id="PFSJ01000019">
    <property type="protein sequence ID" value="PJC23593.1"/>
    <property type="molecule type" value="Genomic_DNA"/>
</dbReference>
<reference evidence="7" key="1">
    <citation type="submission" date="2017-09" db="EMBL/GenBank/DDBJ databases">
        <title>Depth-based differentiation of microbial function through sediment-hosted aquifers and enrichment of novel symbionts in the deep terrestrial subsurface.</title>
        <authorList>
            <person name="Probst A.J."/>
            <person name="Ladd B."/>
            <person name="Jarett J.K."/>
            <person name="Geller-Mcgrath D.E."/>
            <person name="Sieber C.M.K."/>
            <person name="Emerson J.B."/>
            <person name="Anantharaman K."/>
            <person name="Thomas B.C."/>
            <person name="Malmstrom R."/>
            <person name="Stieglmeier M."/>
            <person name="Klingl A."/>
            <person name="Woyke T."/>
            <person name="Ryan C.M."/>
            <person name="Banfield J.F."/>
        </authorList>
    </citation>
    <scope>NUCLEOTIDE SEQUENCE [LARGE SCALE GENOMIC DNA]</scope>
</reference>
<dbReference type="GO" id="GO:0005385">
    <property type="term" value="F:zinc ion transmembrane transporter activity"/>
    <property type="evidence" value="ECO:0007669"/>
    <property type="project" value="TreeGrafter"/>
</dbReference>
<protein>
    <submittedName>
        <fullName evidence="6">ZIP family metal transporter</fullName>
    </submittedName>
</protein>
<feature type="transmembrane region" description="Helical" evidence="5">
    <location>
        <begin position="190"/>
        <end position="211"/>
    </location>
</feature>
<feature type="transmembrane region" description="Helical" evidence="5">
    <location>
        <begin position="61"/>
        <end position="81"/>
    </location>
</feature>
<gene>
    <name evidence="6" type="ORF">CO058_02440</name>
</gene>
<accession>A0A2M8ELH2</accession>
<comment type="subcellular location">
    <subcellularLocation>
        <location evidence="1">Membrane</location>
        <topology evidence="1">Multi-pass membrane protein</topology>
    </subcellularLocation>
</comment>
<name>A0A2M8ELH2_UNCKA</name>
<keyword evidence="2 5" id="KW-0812">Transmembrane</keyword>
<dbReference type="GO" id="GO:0016020">
    <property type="term" value="C:membrane"/>
    <property type="evidence" value="ECO:0007669"/>
    <property type="project" value="UniProtKB-SubCell"/>
</dbReference>
<sequence length="244" mass="26743">MILIYIIASTIIISLFSLVGVFLLSIKESILHKMLLSLVAFSTGSLLGGAFLHLLPEAFNVIDPTLVMEITLVAFICFFLIEKIVHWRHCHDDDCDVHAFGYLNLIGDAVHNFIDGMIIASTFVVSIPLGITTSFALAFHEIPQEIGDFGVLLHAGFTRKRALFLNFVVALTSVLGGIVGYFLASNLASIIPYSLPVAAGGFIYIATSDLMPELIKEVTPRKSVSSFLLFLLGILTIYLFVLFE</sequence>
<evidence type="ECO:0000256" key="2">
    <source>
        <dbReference type="ARBA" id="ARBA00022692"/>
    </source>
</evidence>
<evidence type="ECO:0000256" key="1">
    <source>
        <dbReference type="ARBA" id="ARBA00004141"/>
    </source>
</evidence>
<feature type="transmembrane region" description="Helical" evidence="5">
    <location>
        <begin position="35"/>
        <end position="55"/>
    </location>
</feature>
<keyword evidence="4 5" id="KW-0472">Membrane</keyword>
<dbReference type="AlphaFoldDB" id="A0A2M8ELH2"/>
<dbReference type="GO" id="GO:0006882">
    <property type="term" value="P:intracellular zinc ion homeostasis"/>
    <property type="evidence" value="ECO:0007669"/>
    <property type="project" value="TreeGrafter"/>
</dbReference>
<evidence type="ECO:0000256" key="4">
    <source>
        <dbReference type="ARBA" id="ARBA00023136"/>
    </source>
</evidence>
<feature type="transmembrane region" description="Helical" evidence="5">
    <location>
        <begin position="6"/>
        <end position="26"/>
    </location>
</feature>
<evidence type="ECO:0000313" key="7">
    <source>
        <dbReference type="Proteomes" id="UP000229756"/>
    </source>
</evidence>
<evidence type="ECO:0000256" key="5">
    <source>
        <dbReference type="SAM" id="Phobius"/>
    </source>
</evidence>
<proteinExistence type="predicted"/>
<dbReference type="PANTHER" id="PTHR16950:SF16">
    <property type="entry name" value="ZINC TRANSPORTER ZIP13"/>
    <property type="match status" value="1"/>
</dbReference>
<feature type="transmembrane region" description="Helical" evidence="5">
    <location>
        <begin position="163"/>
        <end position="184"/>
    </location>
</feature>
<keyword evidence="3 5" id="KW-1133">Transmembrane helix</keyword>
<comment type="caution">
    <text evidence="6">The sequence shown here is derived from an EMBL/GenBank/DDBJ whole genome shotgun (WGS) entry which is preliminary data.</text>
</comment>
<dbReference type="InterPro" id="IPR003689">
    <property type="entry name" value="ZIP"/>
</dbReference>
<dbReference type="Proteomes" id="UP000229756">
    <property type="component" value="Unassembled WGS sequence"/>
</dbReference>
<evidence type="ECO:0000256" key="3">
    <source>
        <dbReference type="ARBA" id="ARBA00022989"/>
    </source>
</evidence>
<dbReference type="PANTHER" id="PTHR16950">
    <property type="entry name" value="ZINC TRANSPORTER SLC39A7 HISTIDINE-RICH MEMBRANE PROTEIN KE4"/>
    <property type="match status" value="1"/>
</dbReference>
<organism evidence="6 7">
    <name type="scientific">candidate division WWE3 bacterium CG_4_9_14_0_2_um_filter_35_11</name>
    <dbReference type="NCBI Taxonomy" id="1975077"/>
    <lineage>
        <taxon>Bacteria</taxon>
        <taxon>Katanobacteria</taxon>
    </lineage>
</organism>
<evidence type="ECO:0000313" key="6">
    <source>
        <dbReference type="EMBL" id="PJC23593.1"/>
    </source>
</evidence>